<proteinExistence type="predicted"/>
<keyword evidence="1" id="KW-0802">TPR repeat</keyword>
<keyword evidence="2" id="KW-0472">Membrane</keyword>
<reference evidence="4" key="1">
    <citation type="journal article" date="2015" name="Genome Announc.">
        <title>Draft Genome Sequence of Bacteroidales Strain TBC1, a Novel Isolate from a Methanogenic Wastewater Treatment System.</title>
        <authorList>
            <person name="Tourlousse D.M."/>
            <person name="Matsuura N."/>
            <person name="Sun L."/>
            <person name="Toyonaga M."/>
            <person name="Kuroda K."/>
            <person name="Ohashi A."/>
            <person name="Cruz R."/>
            <person name="Yamaguchi T."/>
            <person name="Sekiguchi Y."/>
        </authorList>
    </citation>
    <scope>NUCLEOTIDE SEQUENCE [LARGE SCALE GENOMIC DNA]</scope>
    <source>
        <strain evidence="4">TBC1</strain>
    </source>
</reference>
<keyword evidence="2" id="KW-1133">Transmembrane helix</keyword>
<dbReference type="SMART" id="SM00028">
    <property type="entry name" value="TPR"/>
    <property type="match status" value="2"/>
</dbReference>
<dbReference type="InterPro" id="IPR036890">
    <property type="entry name" value="HATPase_C_sf"/>
</dbReference>
<feature type="transmembrane region" description="Helical" evidence="2">
    <location>
        <begin position="460"/>
        <end position="480"/>
    </location>
</feature>
<evidence type="ECO:0000313" key="4">
    <source>
        <dbReference type="EMBL" id="GAP44260.1"/>
    </source>
</evidence>
<feature type="repeat" description="TPR" evidence="1">
    <location>
        <begin position="101"/>
        <end position="134"/>
    </location>
</feature>
<name>A0A0S7C389_9BACT</name>
<evidence type="ECO:0000259" key="3">
    <source>
        <dbReference type="Pfam" id="PF06580"/>
    </source>
</evidence>
<dbReference type="Gene3D" id="1.25.40.10">
    <property type="entry name" value="Tetratricopeptide repeat domain"/>
    <property type="match status" value="2"/>
</dbReference>
<dbReference type="STRING" id="1678841.TBC1_1261"/>
<protein>
    <recommendedName>
        <fullName evidence="3">Signal transduction histidine kinase internal region domain-containing protein</fullName>
    </recommendedName>
</protein>
<dbReference type="PANTHER" id="PTHR34220">
    <property type="entry name" value="SENSOR HISTIDINE KINASE YPDA"/>
    <property type="match status" value="1"/>
</dbReference>
<keyword evidence="2" id="KW-0812">Transmembrane</keyword>
<sequence>MKKLSIRRLSLHLIRPLSSFLLFSLSPLLPFSSIAQAFNDIEWYDVDSLLSVLPGKEGEERVQTLNFLAASLSFEDKTESEYYALKALGLAEELNDLEGVASACRNLGRKEFYDGNYPQALNHYQESLKIFEQKGNRRQIAQLLEDIATTHFFAGNYDETFEIINKAIHVYREKKEDGNTVGSVRDTMTIFSRLGLPYRNIGRSDISLRIYLNYLDVGKVNKFEITDMMVHHGLVAMCYYEVGKPDSALHFFRMSNNYPDANMSIRAMKHTNYLRMALIYNTLGETDTVIRLLTQSYAWFSERGYLRQSQLAARQLGEVYLALNRATDAENHFLHSESLLKEMIDRKSYYRYDSLKYIVSWGSDLYLPFPKKQVKEVINKEAIDLYDQMYRFYLGKNQLRKAMNYLVACSDAKDTLRMLARNRESIEIQTKYETERKDTEILTLYQQNELKEMQLRQNRWFLLGLGGIIILIILLAVILIRQSRLRATHEKLIIQQKLLRSQMNPHFLFNSLASIQNFMIKEKDGLAANYLSKFSKLVRNILDSSVEEVVPLNEEMTTIENYLDLQKIRFPDKFDYVIDIDPDIDPESVMVPPMLAQPFIENAIEHGIKHKVEKGKIDIRIARLSDCTIFEVEDDGVGREKAQEIIEKQDKGHKSLATKLTQERIAVLNRKSKKKITLEIIDLKDDEGNAKGTLVRFEIPC</sequence>
<dbReference type="SUPFAM" id="SSF48452">
    <property type="entry name" value="TPR-like"/>
    <property type="match status" value="2"/>
</dbReference>
<dbReference type="InterPro" id="IPR010559">
    <property type="entry name" value="Sig_transdc_His_kin_internal"/>
</dbReference>
<evidence type="ECO:0000313" key="5">
    <source>
        <dbReference type="Proteomes" id="UP000053091"/>
    </source>
</evidence>
<gene>
    <name evidence="4" type="ORF">TBC1_1261</name>
</gene>
<organism evidence="4">
    <name type="scientific">Lentimicrobium saccharophilum</name>
    <dbReference type="NCBI Taxonomy" id="1678841"/>
    <lineage>
        <taxon>Bacteria</taxon>
        <taxon>Pseudomonadati</taxon>
        <taxon>Bacteroidota</taxon>
        <taxon>Bacteroidia</taxon>
        <taxon>Bacteroidales</taxon>
        <taxon>Lentimicrobiaceae</taxon>
        <taxon>Lentimicrobium</taxon>
    </lineage>
</organism>
<evidence type="ECO:0000256" key="2">
    <source>
        <dbReference type="SAM" id="Phobius"/>
    </source>
</evidence>
<dbReference type="Pfam" id="PF06580">
    <property type="entry name" value="His_kinase"/>
    <property type="match status" value="1"/>
</dbReference>
<dbReference type="GO" id="GO:0016020">
    <property type="term" value="C:membrane"/>
    <property type="evidence" value="ECO:0007669"/>
    <property type="project" value="InterPro"/>
</dbReference>
<dbReference type="AlphaFoldDB" id="A0A0S7C389"/>
<dbReference type="RefSeq" id="WP_172668894.1">
    <property type="nucleotide sequence ID" value="NZ_DF968183.1"/>
</dbReference>
<dbReference type="InterPro" id="IPR019734">
    <property type="entry name" value="TPR_rpt"/>
</dbReference>
<evidence type="ECO:0000256" key="1">
    <source>
        <dbReference type="PROSITE-ProRule" id="PRU00339"/>
    </source>
</evidence>
<dbReference type="InterPro" id="IPR050640">
    <property type="entry name" value="Bact_2-comp_sensor_kinase"/>
</dbReference>
<dbReference type="InterPro" id="IPR011990">
    <property type="entry name" value="TPR-like_helical_dom_sf"/>
</dbReference>
<dbReference type="GO" id="GO:0000155">
    <property type="term" value="F:phosphorelay sensor kinase activity"/>
    <property type="evidence" value="ECO:0007669"/>
    <property type="project" value="InterPro"/>
</dbReference>
<keyword evidence="5" id="KW-1185">Reference proteome</keyword>
<dbReference type="EMBL" id="DF968183">
    <property type="protein sequence ID" value="GAP44260.1"/>
    <property type="molecule type" value="Genomic_DNA"/>
</dbReference>
<dbReference type="Proteomes" id="UP000053091">
    <property type="component" value="Unassembled WGS sequence"/>
</dbReference>
<feature type="domain" description="Signal transduction histidine kinase internal region" evidence="3">
    <location>
        <begin position="495"/>
        <end position="574"/>
    </location>
</feature>
<dbReference type="PROSITE" id="PS50005">
    <property type="entry name" value="TPR"/>
    <property type="match status" value="1"/>
</dbReference>
<accession>A0A0S7C389</accession>
<dbReference type="PANTHER" id="PTHR34220:SF7">
    <property type="entry name" value="SENSOR HISTIDINE KINASE YPDA"/>
    <property type="match status" value="1"/>
</dbReference>
<dbReference type="SUPFAM" id="SSF55874">
    <property type="entry name" value="ATPase domain of HSP90 chaperone/DNA topoisomerase II/histidine kinase"/>
    <property type="match status" value="1"/>
</dbReference>
<dbReference type="Gene3D" id="3.30.565.10">
    <property type="entry name" value="Histidine kinase-like ATPase, C-terminal domain"/>
    <property type="match status" value="1"/>
</dbReference>